<name>A0A392TN32_9FABA</name>
<accession>A0A392TN32</accession>
<dbReference type="Proteomes" id="UP000265520">
    <property type="component" value="Unassembled WGS sequence"/>
</dbReference>
<feature type="non-terminal residue" evidence="1">
    <location>
        <position position="1"/>
    </location>
</feature>
<comment type="caution">
    <text evidence="1">The sequence shown here is derived from an EMBL/GenBank/DDBJ whole genome shotgun (WGS) entry which is preliminary data.</text>
</comment>
<evidence type="ECO:0000313" key="2">
    <source>
        <dbReference type="Proteomes" id="UP000265520"/>
    </source>
</evidence>
<sequence>ARREQVPAYFYPRYTTMEDFDAAHERRIKSMNDVHEVNRVTFIRQRDAAGSSQAGSSHVHFPGVYLVLILITTGPGTIDGPFFFPILS</sequence>
<dbReference type="EMBL" id="LXQA010597224">
    <property type="protein sequence ID" value="MCI61305.1"/>
    <property type="molecule type" value="Genomic_DNA"/>
</dbReference>
<proteinExistence type="predicted"/>
<feature type="non-terminal residue" evidence="1">
    <location>
        <position position="88"/>
    </location>
</feature>
<dbReference type="AlphaFoldDB" id="A0A392TN32"/>
<evidence type="ECO:0000313" key="1">
    <source>
        <dbReference type="EMBL" id="MCI61305.1"/>
    </source>
</evidence>
<keyword evidence="2" id="KW-1185">Reference proteome</keyword>
<protein>
    <submittedName>
        <fullName evidence="1">Uncharacterized protein</fullName>
    </submittedName>
</protein>
<reference evidence="1 2" key="1">
    <citation type="journal article" date="2018" name="Front. Plant Sci.">
        <title>Red Clover (Trifolium pratense) and Zigzag Clover (T. medium) - A Picture of Genomic Similarities and Differences.</title>
        <authorList>
            <person name="Dluhosova J."/>
            <person name="Istvanek J."/>
            <person name="Nedelnik J."/>
            <person name="Repkova J."/>
        </authorList>
    </citation>
    <scope>NUCLEOTIDE SEQUENCE [LARGE SCALE GENOMIC DNA]</scope>
    <source>
        <strain evidence="2">cv. 10/8</strain>
        <tissue evidence="1">Leaf</tissue>
    </source>
</reference>
<organism evidence="1 2">
    <name type="scientific">Trifolium medium</name>
    <dbReference type="NCBI Taxonomy" id="97028"/>
    <lineage>
        <taxon>Eukaryota</taxon>
        <taxon>Viridiplantae</taxon>
        <taxon>Streptophyta</taxon>
        <taxon>Embryophyta</taxon>
        <taxon>Tracheophyta</taxon>
        <taxon>Spermatophyta</taxon>
        <taxon>Magnoliopsida</taxon>
        <taxon>eudicotyledons</taxon>
        <taxon>Gunneridae</taxon>
        <taxon>Pentapetalae</taxon>
        <taxon>rosids</taxon>
        <taxon>fabids</taxon>
        <taxon>Fabales</taxon>
        <taxon>Fabaceae</taxon>
        <taxon>Papilionoideae</taxon>
        <taxon>50 kb inversion clade</taxon>
        <taxon>NPAAA clade</taxon>
        <taxon>Hologalegina</taxon>
        <taxon>IRL clade</taxon>
        <taxon>Trifolieae</taxon>
        <taxon>Trifolium</taxon>
    </lineage>
</organism>